<dbReference type="Proteomes" id="UP001499954">
    <property type="component" value="Unassembled WGS sequence"/>
</dbReference>
<dbReference type="PANTHER" id="PTHR32322:SF2">
    <property type="entry name" value="EAMA DOMAIN-CONTAINING PROTEIN"/>
    <property type="match status" value="1"/>
</dbReference>
<proteinExistence type="inferred from homology"/>
<evidence type="ECO:0000256" key="3">
    <source>
        <dbReference type="ARBA" id="ARBA00022692"/>
    </source>
</evidence>
<feature type="transmembrane region" description="Helical" evidence="6">
    <location>
        <begin position="232"/>
        <end position="249"/>
    </location>
</feature>
<comment type="similarity">
    <text evidence="2">Belongs to the EamA transporter family.</text>
</comment>
<comment type="subcellular location">
    <subcellularLocation>
        <location evidence="1">Membrane</location>
        <topology evidence="1">Multi-pass membrane protein</topology>
    </subcellularLocation>
</comment>
<keyword evidence="3 6" id="KW-0812">Transmembrane</keyword>
<dbReference type="RefSeq" id="WP_170298520.1">
    <property type="nucleotide sequence ID" value="NZ_BAAAMK010000007.1"/>
</dbReference>
<evidence type="ECO:0000256" key="4">
    <source>
        <dbReference type="ARBA" id="ARBA00022989"/>
    </source>
</evidence>
<comment type="caution">
    <text evidence="8">The sequence shown here is derived from an EMBL/GenBank/DDBJ whole genome shotgun (WGS) entry which is preliminary data.</text>
</comment>
<organism evidence="8 9">
    <name type="scientific">Agromyces allii</name>
    <dbReference type="NCBI Taxonomy" id="393607"/>
    <lineage>
        <taxon>Bacteria</taxon>
        <taxon>Bacillati</taxon>
        <taxon>Actinomycetota</taxon>
        <taxon>Actinomycetes</taxon>
        <taxon>Micrococcales</taxon>
        <taxon>Microbacteriaceae</taxon>
        <taxon>Agromyces</taxon>
    </lineage>
</organism>
<accession>A0ABP5CCM6</accession>
<feature type="transmembrane region" description="Helical" evidence="6">
    <location>
        <begin position="37"/>
        <end position="58"/>
    </location>
</feature>
<evidence type="ECO:0000313" key="8">
    <source>
        <dbReference type="EMBL" id="GAA1960672.1"/>
    </source>
</evidence>
<gene>
    <name evidence="8" type="ORF">GCM10009717_29290</name>
</gene>
<dbReference type="InterPro" id="IPR050638">
    <property type="entry name" value="AA-Vitamin_Transporters"/>
</dbReference>
<evidence type="ECO:0000256" key="2">
    <source>
        <dbReference type="ARBA" id="ARBA00007362"/>
    </source>
</evidence>
<keyword evidence="5 6" id="KW-0472">Membrane</keyword>
<feature type="transmembrane region" description="Helical" evidence="6">
    <location>
        <begin position="256"/>
        <end position="278"/>
    </location>
</feature>
<feature type="transmembrane region" description="Helical" evidence="6">
    <location>
        <begin position="70"/>
        <end position="86"/>
    </location>
</feature>
<dbReference type="Pfam" id="PF00892">
    <property type="entry name" value="EamA"/>
    <property type="match status" value="2"/>
</dbReference>
<feature type="domain" description="EamA" evidence="7">
    <location>
        <begin position="187"/>
        <end position="300"/>
    </location>
</feature>
<keyword evidence="9" id="KW-1185">Reference proteome</keyword>
<evidence type="ECO:0000259" key="7">
    <source>
        <dbReference type="Pfam" id="PF00892"/>
    </source>
</evidence>
<dbReference type="InterPro" id="IPR037185">
    <property type="entry name" value="EmrE-like"/>
</dbReference>
<feature type="transmembrane region" description="Helical" evidence="6">
    <location>
        <begin position="127"/>
        <end position="145"/>
    </location>
</feature>
<feature type="transmembrane region" description="Helical" evidence="6">
    <location>
        <begin position="98"/>
        <end position="118"/>
    </location>
</feature>
<evidence type="ECO:0000256" key="6">
    <source>
        <dbReference type="SAM" id="Phobius"/>
    </source>
</evidence>
<dbReference type="EMBL" id="BAAAMK010000007">
    <property type="protein sequence ID" value="GAA1960672.1"/>
    <property type="molecule type" value="Genomic_DNA"/>
</dbReference>
<feature type="domain" description="EamA" evidence="7">
    <location>
        <begin position="13"/>
        <end position="140"/>
    </location>
</feature>
<dbReference type="SUPFAM" id="SSF103481">
    <property type="entry name" value="Multidrug resistance efflux transporter EmrE"/>
    <property type="match status" value="2"/>
</dbReference>
<keyword evidence="4 6" id="KW-1133">Transmembrane helix</keyword>
<dbReference type="PANTHER" id="PTHR32322">
    <property type="entry name" value="INNER MEMBRANE TRANSPORTER"/>
    <property type="match status" value="1"/>
</dbReference>
<reference evidence="9" key="1">
    <citation type="journal article" date="2019" name="Int. J. Syst. Evol. Microbiol.">
        <title>The Global Catalogue of Microorganisms (GCM) 10K type strain sequencing project: providing services to taxonomists for standard genome sequencing and annotation.</title>
        <authorList>
            <consortium name="The Broad Institute Genomics Platform"/>
            <consortium name="The Broad Institute Genome Sequencing Center for Infectious Disease"/>
            <person name="Wu L."/>
            <person name="Ma J."/>
        </authorList>
    </citation>
    <scope>NUCLEOTIDE SEQUENCE [LARGE SCALE GENOMIC DNA]</scope>
    <source>
        <strain evidence="9">JCM 13584</strain>
    </source>
</reference>
<dbReference type="InterPro" id="IPR000620">
    <property type="entry name" value="EamA_dom"/>
</dbReference>
<protein>
    <submittedName>
        <fullName evidence="8">DMT family transporter</fullName>
    </submittedName>
</protein>
<sequence>MTHGTHSRRLPLIAVGVAVLLWSTSFGISSEVLETASPGVLSVGRFVIGLAVLVPIAVRRPGFARTVRRPRTMLLGLLGVALYYSLTNIGLEFSTAGTIALTNAALPALTAVLGLLILRERLAVRTVVGLVLATVGVAIVAGSGLSLDVGVLLSLIGLASYALYTVLLRKELVTAPLRRPGSEQTATTDVDPLVLATATAVWGTAIMLPWLVLEAATGSASLPADAAGWGGLAFLGIVITAPTIVLFNYGAERLPAAITGILTAAIPALGYLFALLLGEPFDPVTALGGAVALVGVVIASASTPAIDSSPPGSALPPAEDDSA</sequence>
<feature type="transmembrane region" description="Helical" evidence="6">
    <location>
        <begin position="190"/>
        <end position="212"/>
    </location>
</feature>
<name>A0ABP5CCM6_9MICO</name>
<evidence type="ECO:0000256" key="5">
    <source>
        <dbReference type="ARBA" id="ARBA00023136"/>
    </source>
</evidence>
<feature type="transmembrane region" description="Helical" evidence="6">
    <location>
        <begin position="151"/>
        <end position="169"/>
    </location>
</feature>
<evidence type="ECO:0000313" key="9">
    <source>
        <dbReference type="Proteomes" id="UP001499954"/>
    </source>
</evidence>
<evidence type="ECO:0000256" key="1">
    <source>
        <dbReference type="ARBA" id="ARBA00004141"/>
    </source>
</evidence>